<organism evidence="3 4">
    <name type="scientific">Clostridium rhizosphaerae</name>
    <dbReference type="NCBI Taxonomy" id="2803861"/>
    <lineage>
        <taxon>Bacteria</taxon>
        <taxon>Bacillati</taxon>
        <taxon>Bacillota</taxon>
        <taxon>Clostridia</taxon>
        <taxon>Eubacteriales</taxon>
        <taxon>Clostridiaceae</taxon>
        <taxon>Clostridium</taxon>
    </lineage>
</organism>
<dbReference type="InterPro" id="IPR029052">
    <property type="entry name" value="Metallo-depent_PP-like"/>
</dbReference>
<dbReference type="RefSeq" id="WP_202750983.1">
    <property type="nucleotide sequence ID" value="NZ_JAESWC010000018.1"/>
</dbReference>
<evidence type="ECO:0000313" key="4">
    <source>
        <dbReference type="Proteomes" id="UP000632377"/>
    </source>
</evidence>
<dbReference type="InterPro" id="IPR041796">
    <property type="entry name" value="Mre11_N"/>
</dbReference>
<keyword evidence="3" id="KW-0540">Nuclease</keyword>
<dbReference type="InterPro" id="IPR050535">
    <property type="entry name" value="DNA_Repair-Maintenance_Comp"/>
</dbReference>
<dbReference type="Proteomes" id="UP000632377">
    <property type="component" value="Unassembled WGS sequence"/>
</dbReference>
<protein>
    <submittedName>
        <fullName evidence="3">DNA repair exonuclease</fullName>
    </submittedName>
</protein>
<name>A0ABS1TG38_9CLOT</name>
<reference evidence="3 4" key="1">
    <citation type="submission" date="2021-01" db="EMBL/GenBank/DDBJ databases">
        <title>Genome public.</title>
        <authorList>
            <person name="Liu C."/>
            <person name="Sun Q."/>
        </authorList>
    </citation>
    <scope>NUCLEOTIDE SEQUENCE [LARGE SCALE GENOMIC DNA]</scope>
    <source>
        <strain evidence="3 4">YIM B02515</strain>
    </source>
</reference>
<evidence type="ECO:0000256" key="1">
    <source>
        <dbReference type="ARBA" id="ARBA00022801"/>
    </source>
</evidence>
<feature type="domain" description="Calcineurin-like phosphoesterase" evidence="2">
    <location>
        <begin position="5"/>
        <end position="203"/>
    </location>
</feature>
<dbReference type="PANTHER" id="PTHR30337:SF7">
    <property type="entry name" value="PHOSPHOESTERASE"/>
    <property type="match status" value="1"/>
</dbReference>
<evidence type="ECO:0000313" key="3">
    <source>
        <dbReference type="EMBL" id="MBL4938260.1"/>
    </source>
</evidence>
<accession>A0ABS1TG38</accession>
<dbReference type="PANTHER" id="PTHR30337">
    <property type="entry name" value="COMPONENT OF ATP-DEPENDENT DSDNA EXONUCLEASE"/>
    <property type="match status" value="1"/>
</dbReference>
<dbReference type="Gene3D" id="3.60.21.10">
    <property type="match status" value="1"/>
</dbReference>
<proteinExistence type="predicted"/>
<gene>
    <name evidence="3" type="ORF">JK636_21340</name>
</gene>
<keyword evidence="3" id="KW-0269">Exonuclease</keyword>
<dbReference type="GO" id="GO:0004527">
    <property type="term" value="F:exonuclease activity"/>
    <property type="evidence" value="ECO:0007669"/>
    <property type="project" value="UniProtKB-KW"/>
</dbReference>
<keyword evidence="4" id="KW-1185">Reference proteome</keyword>
<comment type="caution">
    <text evidence="3">The sequence shown here is derived from an EMBL/GenBank/DDBJ whole genome shotgun (WGS) entry which is preliminary data.</text>
</comment>
<evidence type="ECO:0000259" key="2">
    <source>
        <dbReference type="Pfam" id="PF00149"/>
    </source>
</evidence>
<dbReference type="EMBL" id="JAESWC010000018">
    <property type="protein sequence ID" value="MBL4938260.1"/>
    <property type="molecule type" value="Genomic_DNA"/>
</dbReference>
<dbReference type="SUPFAM" id="SSF56300">
    <property type="entry name" value="Metallo-dependent phosphatases"/>
    <property type="match status" value="1"/>
</dbReference>
<dbReference type="CDD" id="cd00840">
    <property type="entry name" value="MPP_Mre11_N"/>
    <property type="match status" value="1"/>
</dbReference>
<sequence length="449" mass="51193">MTKNFKFIHTADLHLGSILHIGKKINNSLNELLKSAANNAFKKLCDTAIEENVDFILISGDIYDREARSVKGNRFFIEQAKRLEEKGIGLYAIGGNHDPIKNNSELFTLPSNVHIFSSEKAEIKEITDINGNVYSRIVGQSYRENWDSRKMFENYKIEQKESFNIALLHTQLDGSNNYVPCTAVQLKEVDNIGYWALGHIHKCSIINEKEPLIAYPGIPQGRDFGEEGLGGAFMAEVANNSIKDIKFIPLSEVIWKKINLNIEESEIDIKNISDLEKLILSKAEQILMQIEVPSGTESYTHNINEGIKGFVVQWDINGRGEIYSMLKDKIDETSEYLIESLNERLLVGNKFVLTKAVNINIGKEIKDLDNLKEQNAIFKEISSFSKEAHNKEILREELIKRLGSIWEVTEEYEDFNVKKLQLNNELLKVIINQAEQLAVDMILERSEDI</sequence>
<dbReference type="InterPro" id="IPR004843">
    <property type="entry name" value="Calcineurin-like_PHP"/>
</dbReference>
<dbReference type="Pfam" id="PF00149">
    <property type="entry name" value="Metallophos"/>
    <property type="match status" value="1"/>
</dbReference>
<keyword evidence="1" id="KW-0378">Hydrolase</keyword>